<keyword evidence="3" id="KW-1185">Reference proteome</keyword>
<evidence type="ECO:0000313" key="3">
    <source>
        <dbReference type="Proteomes" id="UP000029725"/>
    </source>
</evidence>
<feature type="compositionally biased region" description="Polar residues" evidence="1">
    <location>
        <begin position="424"/>
        <end position="433"/>
    </location>
</feature>
<dbReference type="HOGENOM" id="CLU_541930_0_0_1"/>
<organism evidence="2 3">
    <name type="scientific">Mitosporidium daphniae</name>
    <dbReference type="NCBI Taxonomy" id="1485682"/>
    <lineage>
        <taxon>Eukaryota</taxon>
        <taxon>Fungi</taxon>
        <taxon>Fungi incertae sedis</taxon>
        <taxon>Microsporidia</taxon>
        <taxon>Mitosporidium</taxon>
    </lineage>
</organism>
<feature type="compositionally biased region" description="Polar residues" evidence="1">
    <location>
        <begin position="483"/>
        <end position="495"/>
    </location>
</feature>
<feature type="region of interest" description="Disordered" evidence="1">
    <location>
        <begin position="466"/>
        <end position="503"/>
    </location>
</feature>
<sequence>MTSPNSQAMKEKSIKELFSSNDEPEEEAGIFSSLSYFSSGFSKLSGSVNTITQRLSTKLTETLPIENVVSKLSCIPDQFVNYVDSGISSLHSYLSSSDIEQAEQFRKKMDSFMDHLCQNPLLLLDNPSILLPMQFQQFANDHDSSFVPITHRHAILSEYPSLFEVQRRTSDIFWSRFSFYFWVWNSSPNALSKSLERRDSDEDSFLHPKNLNFDADDDPFEEWTEFSDSNLSLPQFSFHDGSDEEFRKDPSLSSASSKVHTRANDGSPCDSENLSISSSTEKSGFADSNDEENLNVLSVEGRQDRSINSPPNVEIDLEKKYHSTKTVASFPGQLSSEDTCVDADSDHGSIDDQKYALSCNDENEFGVLVDGVQTNGTQATDRGILLPSGEHPISVEDISLEFSSGNRGAELLLTSDGFLSTSGESFTGLSNEDNGVCTDNIRPDHEDDGQLEKSLEKLDLHAESPLLETCGDDSTDYEDTDLSDASSNFHANDSESSYDEIQQ</sequence>
<dbReference type="VEuPathDB" id="MicrosporidiaDB:DI09_60p80"/>
<dbReference type="EMBL" id="JMKJ01000566">
    <property type="protein sequence ID" value="KGG50641.1"/>
    <property type="molecule type" value="Genomic_DNA"/>
</dbReference>
<reference evidence="2 3" key="1">
    <citation type="submission" date="2014-04" db="EMBL/GenBank/DDBJ databases">
        <title>A new species of microsporidia sheds light on the evolution of extreme parasitism.</title>
        <authorList>
            <person name="Haag K.L."/>
            <person name="James T.Y."/>
            <person name="Larsson R."/>
            <person name="Schaer T.M."/>
            <person name="Refardt D."/>
            <person name="Pombert J.-F."/>
            <person name="Ebert D."/>
        </authorList>
    </citation>
    <scope>NUCLEOTIDE SEQUENCE [LARGE SCALE GENOMIC DNA]</scope>
    <source>
        <strain evidence="2 3">UGP3</strain>
        <tissue evidence="2">Spores</tissue>
    </source>
</reference>
<dbReference type="RefSeq" id="XP_013237085.1">
    <property type="nucleotide sequence ID" value="XM_013381631.1"/>
</dbReference>
<dbReference type="GeneID" id="25260478"/>
<evidence type="ECO:0000256" key="1">
    <source>
        <dbReference type="SAM" id="MobiDB-lite"/>
    </source>
</evidence>
<accession>A0A098VSB6</accession>
<dbReference type="AlphaFoldDB" id="A0A098VSB6"/>
<protein>
    <submittedName>
        <fullName evidence="2">Uncharacterized protein</fullName>
    </submittedName>
</protein>
<gene>
    <name evidence="2" type="ORF">DI09_60p80</name>
</gene>
<proteinExistence type="predicted"/>
<name>A0A098VSB6_9MICR</name>
<feature type="compositionally biased region" description="Polar residues" evidence="1">
    <location>
        <begin position="270"/>
        <end position="282"/>
    </location>
</feature>
<feature type="region of interest" description="Disordered" evidence="1">
    <location>
        <begin position="241"/>
        <end position="291"/>
    </location>
</feature>
<feature type="compositionally biased region" description="Acidic residues" evidence="1">
    <location>
        <begin position="470"/>
        <end position="482"/>
    </location>
</feature>
<feature type="compositionally biased region" description="Basic and acidic residues" evidence="1">
    <location>
        <begin position="241"/>
        <end position="250"/>
    </location>
</feature>
<evidence type="ECO:0000313" key="2">
    <source>
        <dbReference type="EMBL" id="KGG50641.1"/>
    </source>
</evidence>
<feature type="region of interest" description="Disordered" evidence="1">
    <location>
        <begin position="424"/>
        <end position="447"/>
    </location>
</feature>
<comment type="caution">
    <text evidence="2">The sequence shown here is derived from an EMBL/GenBank/DDBJ whole genome shotgun (WGS) entry which is preliminary data.</text>
</comment>
<dbReference type="Proteomes" id="UP000029725">
    <property type="component" value="Unassembled WGS sequence"/>
</dbReference>